<dbReference type="PANTHER" id="PTHR30548:SF1">
    <property type="entry name" value="DEHYDRATASE SUBUNIT MJ0007-RELATED"/>
    <property type="match status" value="1"/>
</dbReference>
<dbReference type="Gene3D" id="3.40.50.11890">
    <property type="match status" value="1"/>
</dbReference>
<reference evidence="2 3" key="1">
    <citation type="submission" date="2019-11" db="EMBL/GenBank/DDBJ databases">
        <title>Comparative genomics of hydrocarbon-degrading Desulfosarcina strains.</title>
        <authorList>
            <person name="Watanabe M."/>
            <person name="Kojima H."/>
            <person name="Fukui M."/>
        </authorList>
    </citation>
    <scope>NUCLEOTIDE SEQUENCE [LARGE SCALE GENOMIC DNA]</scope>
    <source>
        <strain evidence="2 3">28bB2T</strain>
    </source>
</reference>
<name>A0A5K7ZMS4_9BACT</name>
<dbReference type="RefSeq" id="WP_155310746.1">
    <property type="nucleotide sequence ID" value="NZ_AP021876.1"/>
</dbReference>
<dbReference type="Gene3D" id="3.40.50.11900">
    <property type="match status" value="1"/>
</dbReference>
<proteinExistence type="inferred from homology"/>
<dbReference type="NCBIfam" id="NF040772">
    <property type="entry name" value="double_cubane"/>
    <property type="match status" value="1"/>
</dbReference>
<comment type="similarity">
    <text evidence="1">Belongs to the FldB/FldC dehydratase alpha/beta subunit family.</text>
</comment>
<dbReference type="AlphaFoldDB" id="A0A5K7ZMS4"/>
<dbReference type="PANTHER" id="PTHR30548">
    <property type="entry name" value="2-HYDROXYGLUTARYL-COA DEHYDRATASE, D-COMPONENT-RELATED"/>
    <property type="match status" value="1"/>
</dbReference>
<organism evidence="2 3">
    <name type="scientific">Desulfosarcina ovata subsp. sediminis</name>
    <dbReference type="NCBI Taxonomy" id="885957"/>
    <lineage>
        <taxon>Bacteria</taxon>
        <taxon>Pseudomonadati</taxon>
        <taxon>Thermodesulfobacteriota</taxon>
        <taxon>Desulfobacteria</taxon>
        <taxon>Desulfobacterales</taxon>
        <taxon>Desulfosarcinaceae</taxon>
        <taxon>Desulfosarcina</taxon>
    </lineage>
</organism>
<dbReference type="EMBL" id="AP021876">
    <property type="protein sequence ID" value="BBO82381.1"/>
    <property type="molecule type" value="Genomic_DNA"/>
</dbReference>
<dbReference type="Pfam" id="PF06050">
    <property type="entry name" value="HGD-D"/>
    <property type="match status" value="1"/>
</dbReference>
<evidence type="ECO:0000313" key="2">
    <source>
        <dbReference type="EMBL" id="BBO82381.1"/>
    </source>
</evidence>
<protein>
    <submittedName>
        <fullName evidence="2">3-hydroxyacyl-ACP dehydratase</fullName>
    </submittedName>
</protein>
<accession>A0A5K7ZMS4</accession>
<dbReference type="InterPro" id="IPR047678">
    <property type="entry name" value="YjiM-like"/>
</dbReference>
<evidence type="ECO:0000256" key="1">
    <source>
        <dbReference type="ARBA" id="ARBA00005806"/>
    </source>
</evidence>
<dbReference type="KEGG" id="dov:DSCO28_29470"/>
<dbReference type="Gene3D" id="1.20.1270.370">
    <property type="match status" value="1"/>
</dbReference>
<dbReference type="Proteomes" id="UP000425960">
    <property type="component" value="Chromosome"/>
</dbReference>
<sequence>MSENYNAMWTDLGLDLEAHDMLLNVLGQAYQDIYLAQENRPEGMGYFDFVMSEVHGLRIKELMDEKAIGRKIIGSYCVFVPEEIVLAANATLVGLCSGADFATEDVERLLPRNTCALIKSSFGFKVGKVCPYLESADMIVGENTCDGKKKSYETLGGMVDNLYVMDLPQVKSENGKALLKAEYQRFKAAVEDLTGVAVTAGSLKTAIQTVNAKRAALHRLFTLRRADPAPISGLDALLANQVFFYDNPERFTDSVNKICDELEKRIESKQGVFAEKTPRILVSGCPQAVPNWKLPMIVETAGAVIVGEESCVGERGTRNLTDESGETVEEMIDAIVDRYFMVDCAIFTPNPDRLAHIEQMVADYRADGVIHYGLQFCQPYLMESIPVETALEEKQIPCLRIETDYSMEDVGQLKTRVEAFVEQLR</sequence>
<evidence type="ECO:0000313" key="3">
    <source>
        <dbReference type="Proteomes" id="UP000425960"/>
    </source>
</evidence>
<dbReference type="InterPro" id="IPR010327">
    <property type="entry name" value="FldB/FldC_alpha/beta"/>
</dbReference>
<gene>
    <name evidence="2" type="ORF">DSCO28_29470</name>
</gene>